<dbReference type="Gene3D" id="2.40.240.50">
    <property type="entry name" value="Barwin-like endoglucanases"/>
    <property type="match status" value="1"/>
</dbReference>
<dbReference type="GO" id="GO:0019867">
    <property type="term" value="C:outer membrane"/>
    <property type="evidence" value="ECO:0007669"/>
    <property type="project" value="InterPro"/>
</dbReference>
<dbReference type="InterPro" id="IPR026044">
    <property type="entry name" value="MltA"/>
</dbReference>
<dbReference type="Pfam" id="PF06725">
    <property type="entry name" value="3D"/>
    <property type="match status" value="1"/>
</dbReference>
<dbReference type="GO" id="GO:0009254">
    <property type="term" value="P:peptidoglycan turnover"/>
    <property type="evidence" value="ECO:0007669"/>
    <property type="project" value="InterPro"/>
</dbReference>
<evidence type="ECO:0000256" key="4">
    <source>
        <dbReference type="ARBA" id="ARBA00023316"/>
    </source>
</evidence>
<dbReference type="InterPro" id="IPR010611">
    <property type="entry name" value="3D_dom"/>
</dbReference>
<dbReference type="PANTHER" id="PTHR30124:SF0">
    <property type="entry name" value="MEMBRANE-BOUND LYTIC MUREIN TRANSGLYCOSYLASE A"/>
    <property type="match status" value="1"/>
</dbReference>
<dbReference type="RefSeq" id="WP_141167291.1">
    <property type="nucleotide sequence ID" value="NZ_VHLH01000022.1"/>
</dbReference>
<comment type="caution">
    <text evidence="7">The sequence shown here is derived from an EMBL/GenBank/DDBJ whole genome shotgun (WGS) entry which is preliminary data.</text>
</comment>
<proteinExistence type="predicted"/>
<dbReference type="Pfam" id="PF03562">
    <property type="entry name" value="MltA"/>
    <property type="match status" value="1"/>
</dbReference>
<dbReference type="GO" id="GO:0008933">
    <property type="term" value="F:peptidoglycan lytic transglycosylase activity"/>
    <property type="evidence" value="ECO:0007669"/>
    <property type="project" value="TreeGrafter"/>
</dbReference>
<dbReference type="PANTHER" id="PTHR30124">
    <property type="entry name" value="MEMBRANE-BOUND LYTIC MUREIN TRANSGLYCOSYLASE A"/>
    <property type="match status" value="1"/>
</dbReference>
<dbReference type="SMART" id="SM00925">
    <property type="entry name" value="MltA"/>
    <property type="match status" value="1"/>
</dbReference>
<evidence type="ECO:0000313" key="8">
    <source>
        <dbReference type="Proteomes" id="UP000320314"/>
    </source>
</evidence>
<evidence type="ECO:0000256" key="2">
    <source>
        <dbReference type="ARBA" id="ARBA00012587"/>
    </source>
</evidence>
<dbReference type="AlphaFoldDB" id="A0A506U5N4"/>
<dbReference type="PIRSF" id="PIRSF019422">
    <property type="entry name" value="MltA"/>
    <property type="match status" value="1"/>
</dbReference>
<gene>
    <name evidence="7" type="ORF">FJU11_11940</name>
</gene>
<dbReference type="EMBL" id="VHLH01000022">
    <property type="protein sequence ID" value="TPW27257.1"/>
    <property type="molecule type" value="Genomic_DNA"/>
</dbReference>
<dbReference type="GO" id="GO:0071555">
    <property type="term" value="P:cell wall organization"/>
    <property type="evidence" value="ECO:0007669"/>
    <property type="project" value="UniProtKB-KW"/>
</dbReference>
<evidence type="ECO:0000256" key="3">
    <source>
        <dbReference type="ARBA" id="ARBA00023239"/>
    </source>
</evidence>
<dbReference type="CDD" id="cd14485">
    <property type="entry name" value="mltA_like_LT_A"/>
    <property type="match status" value="1"/>
</dbReference>
<dbReference type="GO" id="GO:0009253">
    <property type="term" value="P:peptidoglycan catabolic process"/>
    <property type="evidence" value="ECO:0007669"/>
    <property type="project" value="TreeGrafter"/>
</dbReference>
<evidence type="ECO:0000313" key="7">
    <source>
        <dbReference type="EMBL" id="TPW27257.1"/>
    </source>
</evidence>
<feature type="domain" description="Lytic transglycosylase MltA" evidence="6">
    <location>
        <begin position="96"/>
        <end position="252"/>
    </location>
</feature>
<dbReference type="EC" id="4.2.2.n1" evidence="2"/>
<protein>
    <recommendedName>
        <fullName evidence="2">peptidoglycan lytic exotransglycosylase</fullName>
        <ecNumber evidence="2">4.2.2.n1</ecNumber>
    </recommendedName>
    <alternativeName>
        <fullName evidence="5">Murein hydrolase A</fullName>
    </alternativeName>
</protein>
<dbReference type="Gene3D" id="2.40.40.10">
    <property type="entry name" value="RlpA-like domain"/>
    <property type="match status" value="1"/>
</dbReference>
<reference evidence="7 8" key="1">
    <citation type="submission" date="2019-06" db="EMBL/GenBank/DDBJ databases">
        <authorList>
            <person name="Li M."/>
        </authorList>
    </citation>
    <scope>NUCLEOTIDE SEQUENCE [LARGE SCALE GENOMIC DNA]</scope>
    <source>
        <strain evidence="7 8">BGMRC6574</strain>
    </source>
</reference>
<dbReference type="InterPro" id="IPR036908">
    <property type="entry name" value="RlpA-like_sf"/>
</dbReference>
<evidence type="ECO:0000256" key="1">
    <source>
        <dbReference type="ARBA" id="ARBA00001420"/>
    </source>
</evidence>
<keyword evidence="8" id="KW-1185">Reference proteome</keyword>
<name>A0A506U5N4_9HYPH</name>
<accession>A0A506U5N4</accession>
<evidence type="ECO:0000256" key="5">
    <source>
        <dbReference type="ARBA" id="ARBA00030918"/>
    </source>
</evidence>
<keyword evidence="3" id="KW-0456">Lyase</keyword>
<dbReference type="CDD" id="cd14668">
    <property type="entry name" value="mlta_B"/>
    <property type="match status" value="1"/>
</dbReference>
<keyword evidence="4" id="KW-0961">Cell wall biogenesis/degradation</keyword>
<dbReference type="SUPFAM" id="SSF50685">
    <property type="entry name" value="Barwin-like endoglucanases"/>
    <property type="match status" value="1"/>
</dbReference>
<evidence type="ECO:0000259" key="6">
    <source>
        <dbReference type="SMART" id="SM00925"/>
    </source>
</evidence>
<dbReference type="Proteomes" id="UP000320314">
    <property type="component" value="Unassembled WGS sequence"/>
</dbReference>
<dbReference type="OrthoDB" id="9783686at2"/>
<sequence>MAVRLEPVAFEALAGWAEEDPRRAIAALARSAEYVSHVKHYRTGELGITVADLAAAFDDAVRFEGNAAGARAFFEHHFRPCRIDAPGFVTGYYEPDLAVSGTPDDTYRYPIHRRPPDLVALAQSERPLDMVEMAFGRRGAAGIEPYYDRAAIETGALDGQDLEIAYAADRVDLFFAHIQGAARLVYPDGRTRRITYAAKTGHPFTAIGRLLVERGLLKGETVTMRRIRDWLAGHPEDAVALMRENRSYIFFREADVADPALGPIAAAKVALEPGRSLAVDRTTHTFGTPIHVDAPELGHLDDGKGFRRLMVAQDTGSAIVGPARGDIFVGSGAQAGEWAGAVRHAATFHVLVPTSAVERLVR</sequence>
<comment type="catalytic activity">
    <reaction evidence="1">
        <text>Exolytic cleavage of the (1-&gt;4)-beta-glycosidic linkage between N-acetylmuramic acid (MurNAc) and N-acetylglucosamine (GlcNAc) residues in peptidoglycan, from either the reducing or the non-reducing ends of the peptidoglycan chains, with concomitant formation of a 1,6-anhydrobond in the MurNAc residue.</text>
        <dbReference type="EC" id="4.2.2.n1"/>
    </reaction>
</comment>
<dbReference type="GO" id="GO:0004553">
    <property type="term" value="F:hydrolase activity, hydrolyzing O-glycosyl compounds"/>
    <property type="evidence" value="ECO:0007669"/>
    <property type="project" value="InterPro"/>
</dbReference>
<dbReference type="InterPro" id="IPR005300">
    <property type="entry name" value="MltA_B"/>
</dbReference>
<organism evidence="7 8">
    <name type="scientific">Pararhizobium mangrovi</name>
    <dbReference type="NCBI Taxonomy" id="2590452"/>
    <lineage>
        <taxon>Bacteria</taxon>
        <taxon>Pseudomonadati</taxon>
        <taxon>Pseudomonadota</taxon>
        <taxon>Alphaproteobacteria</taxon>
        <taxon>Hyphomicrobiales</taxon>
        <taxon>Rhizobiaceae</taxon>
        <taxon>Rhizobium/Agrobacterium group</taxon>
        <taxon>Pararhizobium</taxon>
    </lineage>
</organism>